<keyword evidence="7 11" id="KW-0067">ATP-binding</keyword>
<evidence type="ECO:0000256" key="12">
    <source>
        <dbReference type="PROSITE-ProRule" id="PRU10141"/>
    </source>
</evidence>
<gene>
    <name evidence="15" type="ORF">C2E20_5683</name>
</gene>
<keyword evidence="8 11" id="KW-0665">Pyrimidine biosynthesis</keyword>
<dbReference type="EMBL" id="LHPF02000017">
    <property type="protein sequence ID" value="PSC70855.1"/>
    <property type="molecule type" value="Genomic_DNA"/>
</dbReference>
<comment type="caution">
    <text evidence="15">The sequence shown here is derived from an EMBL/GenBank/DDBJ whole genome shotgun (WGS) entry which is preliminary data.</text>
</comment>
<feature type="binding site" evidence="11">
    <location>
        <position position="269"/>
    </location>
    <ligand>
        <name>ATP</name>
        <dbReference type="ChEBI" id="CHEBI:30616"/>
    </ligand>
</feature>
<feature type="binding site" evidence="11">
    <location>
        <position position="139"/>
    </location>
    <ligand>
        <name>a ribonucleoside 5'-phosphate</name>
        <dbReference type="ChEBI" id="CHEBI:58043"/>
    </ligand>
</feature>
<keyword evidence="5 11" id="KW-0547">Nucleotide-binding</keyword>
<dbReference type="InterPro" id="IPR050117">
    <property type="entry name" value="MAPK"/>
</dbReference>
<dbReference type="Proteomes" id="UP000239649">
    <property type="component" value="Unassembled WGS sequence"/>
</dbReference>
<comment type="catalytic activity">
    <reaction evidence="13">
        <text>L-threonyl-[protein] + ATP = O-phospho-L-threonyl-[protein] + ADP + H(+)</text>
        <dbReference type="Rhea" id="RHEA:46608"/>
        <dbReference type="Rhea" id="RHEA-COMP:11060"/>
        <dbReference type="Rhea" id="RHEA-COMP:11605"/>
        <dbReference type="ChEBI" id="CHEBI:15378"/>
        <dbReference type="ChEBI" id="CHEBI:30013"/>
        <dbReference type="ChEBI" id="CHEBI:30616"/>
        <dbReference type="ChEBI" id="CHEBI:61977"/>
        <dbReference type="ChEBI" id="CHEBI:456216"/>
        <dbReference type="EC" id="2.7.11.24"/>
    </reaction>
</comment>
<keyword evidence="4 11" id="KW-0808">Transferase</keyword>
<dbReference type="HAMAP" id="MF_00235">
    <property type="entry name" value="Adenylate_kinase_Adk"/>
    <property type="match status" value="1"/>
</dbReference>
<evidence type="ECO:0000256" key="9">
    <source>
        <dbReference type="ARBA" id="ARBA00023242"/>
    </source>
</evidence>
<dbReference type="FunFam" id="1.10.510.10:FF:000013">
    <property type="entry name" value="Mitogen-activated protein kinase"/>
    <property type="match status" value="1"/>
</dbReference>
<dbReference type="SUPFAM" id="SSF56112">
    <property type="entry name" value="Protein kinase-like (PK-like)"/>
    <property type="match status" value="1"/>
</dbReference>
<comment type="domain">
    <text evidence="11">Consists of three domains, a large central CORE domain and two small peripheral domains, NMPbind and LID, which undergo movements during catalysis. The LID domain closes over the site of phosphoryl transfer upon ATP binding. Assembling and dissambling the active center during each catalytic cycle provides an effective means to prevent ATP hydrolysis.</text>
</comment>
<evidence type="ECO:0000256" key="5">
    <source>
        <dbReference type="ARBA" id="ARBA00022741"/>
    </source>
</evidence>
<reference evidence="15 16" key="1">
    <citation type="journal article" date="2018" name="Plant J.">
        <title>Genome sequences of Chlorella sorokiniana UTEX 1602 and Micractinium conductrix SAG 241.80: implications to maltose excretion by a green alga.</title>
        <authorList>
            <person name="Arriola M.B."/>
            <person name="Velmurugan N."/>
            <person name="Zhang Y."/>
            <person name="Plunkett M.H."/>
            <person name="Hondzo H."/>
            <person name="Barney B.M."/>
        </authorList>
    </citation>
    <scope>NUCLEOTIDE SEQUENCE [LARGE SCALE GENOMIC DNA]</scope>
    <source>
        <strain evidence="15 16">SAG 241.80</strain>
    </source>
</reference>
<comment type="activity regulation">
    <text evidence="13">Activated by threonine and tyrosine phosphorylation.</text>
</comment>
<dbReference type="InterPro" id="IPR027417">
    <property type="entry name" value="P-loop_NTPase"/>
</dbReference>
<dbReference type="PRINTS" id="PR00094">
    <property type="entry name" value="ADENYLTKNASE"/>
</dbReference>
<dbReference type="PROSITE" id="PS00113">
    <property type="entry name" value="ADENYLATE_KINASE"/>
    <property type="match status" value="1"/>
</dbReference>
<evidence type="ECO:0000256" key="10">
    <source>
        <dbReference type="ARBA" id="ARBA00048116"/>
    </source>
</evidence>
<dbReference type="GO" id="GO:0005524">
    <property type="term" value="F:ATP binding"/>
    <property type="evidence" value="ECO:0007669"/>
    <property type="project" value="UniProtKB-UniRule"/>
</dbReference>
<name>A0A2P6V9U9_9CHLO</name>
<dbReference type="OrthoDB" id="192887at2759"/>
<dbReference type="InterPro" id="IPR003527">
    <property type="entry name" value="MAP_kinase_CS"/>
</dbReference>
<feature type="binding site" evidence="11">
    <location>
        <begin position="160"/>
        <end position="162"/>
    </location>
    <ligand>
        <name>a ribonucleoside 5'-phosphate</name>
        <dbReference type="ChEBI" id="CHEBI:58043"/>
    </ligand>
</feature>
<evidence type="ECO:0000256" key="11">
    <source>
        <dbReference type="HAMAP-Rule" id="MF_03172"/>
    </source>
</evidence>
<feature type="binding site" evidence="11">
    <location>
        <begin position="113"/>
        <end position="118"/>
    </location>
    <ligand>
        <name>ATP</name>
        <dbReference type="ChEBI" id="CHEBI:30616"/>
    </ligand>
</feature>
<dbReference type="PROSITE" id="PS01351">
    <property type="entry name" value="MAPK"/>
    <property type="match status" value="1"/>
</dbReference>
<keyword evidence="16" id="KW-1185">Reference proteome</keyword>
<evidence type="ECO:0000256" key="8">
    <source>
        <dbReference type="ARBA" id="ARBA00022975"/>
    </source>
</evidence>
<protein>
    <recommendedName>
        <fullName evidence="11">UMP-CMP kinase</fullName>
        <ecNumber evidence="11">2.7.4.14</ecNumber>
    </recommendedName>
    <alternativeName>
        <fullName evidence="11">Deoxycytidylate kinase</fullName>
        <shortName evidence="11">CK</shortName>
        <shortName evidence="11">dCMP kinase</shortName>
    </alternativeName>
    <alternativeName>
        <fullName evidence="11">Uridine monophosphate/cytidine monophosphate kinase</fullName>
        <shortName evidence="11">UMP/CMP kinase</shortName>
        <shortName evidence="11">UMP/CMPK</shortName>
    </alternativeName>
</protein>
<dbReference type="GO" id="GO:0005737">
    <property type="term" value="C:cytoplasm"/>
    <property type="evidence" value="ECO:0007669"/>
    <property type="project" value="UniProtKB-SubCell"/>
</dbReference>
<sequence>MAVRRRVVGQALAGLKQAAAGVRSSPSLGGASLELGASATAGLAAARASSNQFPWGKLSLGFAAAGLMTVAEPPSAGCTATVAADGKVASPPKGGAAPASSTHKVVFVLGGPGSGKGTQCARLVEEFGLIHFSAGDLLRAHMKSGSPEGQMVADMIKNGQIVPSHVTISLLQQAMDESGSHKFLIDGFPRNEENRGQFEKQTGIEPALVLFFDCPEEVMERRLLGRNEGRTDDNLETIRKRFKVFIDSTLPVLEHYEKLGKVARINADRPAEEIYKEAPDTPGGANFLRWLQFRVSGSTFECPSVYQLIKPIGKGAYGIVCAAIDTRTNQQVAIKKIGDIFSNPLDARRTLREIQILRHVRGHGNVITLLDLFPPSVGLNDFRDVYMVYEIMDTDLHQIIRSPQPLSEEHTQFFVYQLLRGLKYLHTGGVVHRDLKPSNLLLNGNCELRICDFGLARAEVNNQELMAAEYVVTRWYRAPELLLSCADYGAPIDMWSVGCIFAELLGRKPLFPGKDFVHQLNMICKVIGTPTAAEVAAVPSDKARSYLASMPYFPKGDMQQYFPAASPQAINLLDRLLTFDPAKRLTVEQALAHPWLAALHDPSDEPSCPQPFNSPEEAIAEPSMQQVRDGIVREMMIFNPEMRHVVGGPAAPR</sequence>
<evidence type="ECO:0000256" key="13">
    <source>
        <dbReference type="RuleBase" id="RU361165"/>
    </source>
</evidence>
<keyword evidence="9 11" id="KW-0539">Nucleus</keyword>
<dbReference type="PROSITE" id="PS00107">
    <property type="entry name" value="PROTEIN_KINASE_ATP"/>
    <property type="match status" value="1"/>
</dbReference>
<accession>A0A2P6V9U9</accession>
<evidence type="ECO:0000256" key="1">
    <source>
        <dbReference type="ARBA" id="ARBA00008832"/>
    </source>
</evidence>
<comment type="subcellular location">
    <subcellularLocation>
        <location evidence="11">Cytoplasm</location>
    </subcellularLocation>
    <subcellularLocation>
        <location evidence="11">Nucleus</location>
    </subcellularLocation>
</comment>
<evidence type="ECO:0000256" key="6">
    <source>
        <dbReference type="ARBA" id="ARBA00022777"/>
    </source>
</evidence>
<dbReference type="PANTHER" id="PTHR24055">
    <property type="entry name" value="MITOGEN-ACTIVATED PROTEIN KINASE"/>
    <property type="match status" value="1"/>
</dbReference>
<comment type="catalytic activity">
    <reaction evidence="11">
        <text>dCMP + ATP = dCDP + ADP</text>
        <dbReference type="Rhea" id="RHEA:25094"/>
        <dbReference type="ChEBI" id="CHEBI:30616"/>
        <dbReference type="ChEBI" id="CHEBI:57566"/>
        <dbReference type="ChEBI" id="CHEBI:58593"/>
        <dbReference type="ChEBI" id="CHEBI:456216"/>
        <dbReference type="EC" id="2.7.4.14"/>
    </reaction>
</comment>
<comment type="similarity">
    <text evidence="11">Belongs to the adenylate kinase family. UMP-CMP kinase subfamily.</text>
</comment>
<dbReference type="FunFam" id="3.40.50.300:FF:000315">
    <property type="entry name" value="Adenylate kinase 1"/>
    <property type="match status" value="1"/>
</dbReference>
<dbReference type="CDD" id="cd01428">
    <property type="entry name" value="ADK"/>
    <property type="match status" value="1"/>
</dbReference>
<dbReference type="GO" id="GO:0006207">
    <property type="term" value="P:'de novo' pyrimidine nucleobase biosynthetic process"/>
    <property type="evidence" value="ECO:0007669"/>
    <property type="project" value="InterPro"/>
</dbReference>
<feature type="binding site" evidence="11">
    <location>
        <position position="194"/>
    </location>
    <ligand>
        <name>CMP</name>
        <dbReference type="ChEBI" id="CHEBI:60377"/>
    </ligand>
</feature>
<comment type="similarity">
    <text evidence="1">Belongs to the protein kinase superfamily. CMGC Ser/Thr protein kinase family. MAP kinase subfamily.</text>
</comment>
<evidence type="ECO:0000256" key="7">
    <source>
        <dbReference type="ARBA" id="ARBA00022840"/>
    </source>
</evidence>
<keyword evidence="2 11" id="KW-0963">Cytoplasm</keyword>
<dbReference type="InterPro" id="IPR011009">
    <property type="entry name" value="Kinase-like_dom_sf"/>
</dbReference>
<dbReference type="CDD" id="cd07834">
    <property type="entry name" value="STKc_MAPK"/>
    <property type="match status" value="1"/>
</dbReference>
<dbReference type="Gene3D" id="3.30.200.20">
    <property type="entry name" value="Phosphorylase Kinase, domain 1"/>
    <property type="match status" value="1"/>
</dbReference>
<dbReference type="Gene3D" id="1.10.510.10">
    <property type="entry name" value="Transferase(Phosphotransferase) domain 1"/>
    <property type="match status" value="1"/>
</dbReference>
<dbReference type="GO" id="GO:0036431">
    <property type="term" value="F:dCMP kinase activity"/>
    <property type="evidence" value="ECO:0007669"/>
    <property type="project" value="RHEA"/>
</dbReference>
<feature type="domain" description="Protein kinase" evidence="14">
    <location>
        <begin position="306"/>
        <end position="596"/>
    </location>
</feature>
<dbReference type="GO" id="GO:0005634">
    <property type="term" value="C:nucleus"/>
    <property type="evidence" value="ECO:0007669"/>
    <property type="project" value="UniProtKB-SubCell"/>
</dbReference>
<comment type="cofactor">
    <cofactor evidence="11">
        <name>Mg(2+)</name>
        <dbReference type="ChEBI" id="CHEBI:18420"/>
    </cofactor>
    <text evidence="11">Binds 1 Mg(2+) ion per monomer.</text>
</comment>
<evidence type="ECO:0000313" key="15">
    <source>
        <dbReference type="EMBL" id="PSC70855.1"/>
    </source>
</evidence>
<dbReference type="InterPro" id="IPR017441">
    <property type="entry name" value="Protein_kinase_ATP_BS"/>
</dbReference>
<dbReference type="GO" id="GO:0033862">
    <property type="term" value="F:UMP kinase activity"/>
    <property type="evidence" value="ECO:0007669"/>
    <property type="project" value="RHEA"/>
</dbReference>
<dbReference type="PROSITE" id="PS50011">
    <property type="entry name" value="PROTEIN_KINASE_DOM"/>
    <property type="match status" value="1"/>
</dbReference>
<dbReference type="NCBIfam" id="TIGR01359">
    <property type="entry name" value="UMP_CMP_kin_fam"/>
    <property type="match status" value="1"/>
</dbReference>
<dbReference type="STRING" id="554055.A0A2P6V9U9"/>
<dbReference type="Pfam" id="PF00406">
    <property type="entry name" value="ADK"/>
    <property type="match status" value="1"/>
</dbReference>
<evidence type="ECO:0000259" key="14">
    <source>
        <dbReference type="PROSITE" id="PS50011"/>
    </source>
</evidence>
<dbReference type="EC" id="2.7.4.14" evidence="11"/>
<comment type="function">
    <text evidence="11">Catalyzes the phosphorylation of pyrimidine nucleoside monophosphates at the expense of ATP. Plays an important role in de novo pyrimidine nucleotide biosynthesis. Has preference for UMP and CMP as phosphate acceptors.</text>
</comment>
<feature type="binding site" evidence="11">
    <location>
        <position position="226"/>
    </location>
    <ligand>
        <name>ATP</name>
        <dbReference type="ChEBI" id="CHEBI:30616"/>
    </ligand>
</feature>
<dbReference type="InterPro" id="IPR008271">
    <property type="entry name" value="Ser/Thr_kinase_AS"/>
</dbReference>
<comment type="caution">
    <text evidence="11">Lacks conserved residue(s) required for the propagation of feature annotation.</text>
</comment>
<dbReference type="Gene3D" id="3.40.50.300">
    <property type="entry name" value="P-loop containing nucleotide triphosphate hydrolases"/>
    <property type="match status" value="1"/>
</dbReference>
<dbReference type="GO" id="GO:0006221">
    <property type="term" value="P:pyrimidine nucleotide biosynthetic process"/>
    <property type="evidence" value="ECO:0007669"/>
    <property type="project" value="UniProtKB-UniRule"/>
</dbReference>
<organism evidence="15 16">
    <name type="scientific">Micractinium conductrix</name>
    <dbReference type="NCBI Taxonomy" id="554055"/>
    <lineage>
        <taxon>Eukaryota</taxon>
        <taxon>Viridiplantae</taxon>
        <taxon>Chlorophyta</taxon>
        <taxon>core chlorophytes</taxon>
        <taxon>Trebouxiophyceae</taxon>
        <taxon>Chlorellales</taxon>
        <taxon>Chlorellaceae</taxon>
        <taxon>Chlorella clade</taxon>
        <taxon>Micractinium</taxon>
    </lineage>
</organism>
<dbReference type="InterPro" id="IPR000719">
    <property type="entry name" value="Prot_kinase_dom"/>
</dbReference>
<feature type="binding site" evidence="11">
    <location>
        <position position="241"/>
    </location>
    <ligand>
        <name>a ribonucleoside 5'-phosphate</name>
        <dbReference type="ChEBI" id="CHEBI:58043"/>
    </ligand>
</feature>
<proteinExistence type="inferred from homology"/>
<evidence type="ECO:0000256" key="3">
    <source>
        <dbReference type="ARBA" id="ARBA00022527"/>
    </source>
</evidence>
<dbReference type="PROSITE" id="PS00108">
    <property type="entry name" value="PROTEIN_KINASE_ST"/>
    <property type="match status" value="1"/>
</dbReference>
<comment type="catalytic activity">
    <reaction evidence="11">
        <text>CMP + ATP = CDP + ADP</text>
        <dbReference type="Rhea" id="RHEA:11600"/>
        <dbReference type="ChEBI" id="CHEBI:30616"/>
        <dbReference type="ChEBI" id="CHEBI:58069"/>
        <dbReference type="ChEBI" id="CHEBI:60377"/>
        <dbReference type="ChEBI" id="CHEBI:456216"/>
        <dbReference type="EC" id="2.7.4.14"/>
    </reaction>
</comment>
<keyword evidence="6 11" id="KW-0418">Kinase</keyword>
<comment type="subunit">
    <text evidence="11">Monomer.</text>
</comment>
<feature type="binding site" evidence="11">
    <location>
        <position position="230"/>
    </location>
    <ligand>
        <name>a ribonucleoside 5'-phosphate</name>
        <dbReference type="ChEBI" id="CHEBI:58043"/>
    </ligand>
</feature>
<dbReference type="Pfam" id="PF00069">
    <property type="entry name" value="Pkinase"/>
    <property type="match status" value="1"/>
</dbReference>
<dbReference type="InterPro" id="IPR000850">
    <property type="entry name" value="Adenylat/UMP-CMP_kin"/>
</dbReference>
<comment type="similarity">
    <text evidence="13">Belongs to the protein kinase superfamily. Ser/Thr protein kinase family. MAP kinase subfamily.</text>
</comment>
<dbReference type="GO" id="GO:0036430">
    <property type="term" value="F:CMP kinase activity"/>
    <property type="evidence" value="ECO:0007669"/>
    <property type="project" value="RHEA"/>
</dbReference>
<dbReference type="SUPFAM" id="SSF52540">
    <property type="entry name" value="P-loop containing nucleoside triphosphate hydrolases"/>
    <property type="match status" value="1"/>
</dbReference>
<dbReference type="FunFam" id="3.30.200.20:FF:000046">
    <property type="entry name" value="Mitogen-activated protein kinase"/>
    <property type="match status" value="1"/>
</dbReference>
<dbReference type="HAMAP" id="MF_03172">
    <property type="entry name" value="Adenylate_kinase_UMP_CMP_kin"/>
    <property type="match status" value="1"/>
</dbReference>
<comment type="catalytic activity">
    <reaction evidence="10 11">
        <text>UMP + ATP = UDP + ADP</text>
        <dbReference type="Rhea" id="RHEA:24400"/>
        <dbReference type="ChEBI" id="CHEBI:30616"/>
        <dbReference type="ChEBI" id="CHEBI:57865"/>
        <dbReference type="ChEBI" id="CHEBI:58223"/>
        <dbReference type="ChEBI" id="CHEBI:456216"/>
        <dbReference type="EC" id="2.7.4.14"/>
    </reaction>
</comment>
<keyword evidence="13" id="KW-0460">Magnesium</keyword>
<dbReference type="InterPro" id="IPR033690">
    <property type="entry name" value="Adenylat_kinase_CS"/>
</dbReference>
<dbReference type="GO" id="GO:0004707">
    <property type="term" value="F:MAP kinase activity"/>
    <property type="evidence" value="ECO:0007669"/>
    <property type="project" value="UniProtKB-EC"/>
</dbReference>
<evidence type="ECO:0000256" key="2">
    <source>
        <dbReference type="ARBA" id="ARBA00022490"/>
    </source>
</evidence>
<keyword evidence="3 13" id="KW-0723">Serine/threonine-protein kinase</keyword>
<dbReference type="InterPro" id="IPR006266">
    <property type="entry name" value="UMP_CMP_kinase"/>
</dbReference>
<evidence type="ECO:0000313" key="16">
    <source>
        <dbReference type="Proteomes" id="UP000239649"/>
    </source>
</evidence>
<feature type="binding site" evidence="12">
    <location>
        <position position="336"/>
    </location>
    <ligand>
        <name>ATP</name>
        <dbReference type="ChEBI" id="CHEBI:30616"/>
    </ligand>
</feature>
<dbReference type="SMART" id="SM00220">
    <property type="entry name" value="S_TKc"/>
    <property type="match status" value="1"/>
</dbReference>
<feature type="binding site" evidence="11">
    <location>
        <begin position="187"/>
        <end position="190"/>
    </location>
    <ligand>
        <name>a ribonucleoside 5'-phosphate</name>
        <dbReference type="ChEBI" id="CHEBI:58043"/>
    </ligand>
</feature>
<dbReference type="AlphaFoldDB" id="A0A2P6V9U9"/>
<evidence type="ECO:0000256" key="4">
    <source>
        <dbReference type="ARBA" id="ARBA00022679"/>
    </source>
</evidence>